<protein>
    <submittedName>
        <fullName evidence="2">Uncharacterized protein</fullName>
    </submittedName>
</protein>
<evidence type="ECO:0000313" key="2">
    <source>
        <dbReference type="EMBL" id="KAG0573390.1"/>
    </source>
</evidence>
<reference evidence="2" key="1">
    <citation type="submission" date="2020-06" db="EMBL/GenBank/DDBJ databases">
        <title>WGS assembly of Ceratodon purpureus strain R40.</title>
        <authorList>
            <person name="Carey S.B."/>
            <person name="Jenkins J."/>
            <person name="Shu S."/>
            <person name="Lovell J.T."/>
            <person name="Sreedasyam A."/>
            <person name="Maumus F."/>
            <person name="Tiley G.P."/>
            <person name="Fernandez-Pozo N."/>
            <person name="Barry K."/>
            <person name="Chen C."/>
            <person name="Wang M."/>
            <person name="Lipzen A."/>
            <person name="Daum C."/>
            <person name="Saski C.A."/>
            <person name="Payton A.C."/>
            <person name="Mcbreen J.C."/>
            <person name="Conrad R.E."/>
            <person name="Kollar L.M."/>
            <person name="Olsson S."/>
            <person name="Huttunen S."/>
            <person name="Landis J.B."/>
            <person name="Wickett N.J."/>
            <person name="Johnson M.G."/>
            <person name="Rensing S.A."/>
            <person name="Grimwood J."/>
            <person name="Schmutz J."/>
            <person name="Mcdaniel S.F."/>
        </authorList>
    </citation>
    <scope>NUCLEOTIDE SEQUENCE</scope>
    <source>
        <strain evidence="2">R40</strain>
    </source>
</reference>
<name>A0A8T0HQY3_CERPU</name>
<feature type="compositionally biased region" description="Polar residues" evidence="1">
    <location>
        <begin position="25"/>
        <end position="35"/>
    </location>
</feature>
<accession>A0A8T0HQY3</accession>
<proteinExistence type="predicted"/>
<organism evidence="2 3">
    <name type="scientific">Ceratodon purpureus</name>
    <name type="common">Fire moss</name>
    <name type="synonym">Dicranum purpureum</name>
    <dbReference type="NCBI Taxonomy" id="3225"/>
    <lineage>
        <taxon>Eukaryota</taxon>
        <taxon>Viridiplantae</taxon>
        <taxon>Streptophyta</taxon>
        <taxon>Embryophyta</taxon>
        <taxon>Bryophyta</taxon>
        <taxon>Bryophytina</taxon>
        <taxon>Bryopsida</taxon>
        <taxon>Dicranidae</taxon>
        <taxon>Pseudoditrichales</taxon>
        <taxon>Ditrichaceae</taxon>
        <taxon>Ceratodon</taxon>
    </lineage>
</organism>
<sequence length="136" mass="15497">MARAKTDLQQKMSRQKRKPRRLAENASTQNLSPRTGQDPVRVHKDVWVLHPEHHGTAVAKGRAGTHYKVQKSKLPSNRPCEVGVQWVQVEDVFVQGVTPMYAAKQPHLHVMEDALSSTTEGMAWVMWNTDYLLEIM</sequence>
<keyword evidence="3" id="KW-1185">Reference proteome</keyword>
<feature type="region of interest" description="Disordered" evidence="1">
    <location>
        <begin position="1"/>
        <end position="40"/>
    </location>
</feature>
<evidence type="ECO:0000313" key="3">
    <source>
        <dbReference type="Proteomes" id="UP000822688"/>
    </source>
</evidence>
<dbReference type="AlphaFoldDB" id="A0A8T0HQY3"/>
<dbReference type="EMBL" id="CM026426">
    <property type="protein sequence ID" value="KAG0573390.1"/>
    <property type="molecule type" value="Genomic_DNA"/>
</dbReference>
<comment type="caution">
    <text evidence="2">The sequence shown here is derived from an EMBL/GenBank/DDBJ whole genome shotgun (WGS) entry which is preliminary data.</text>
</comment>
<gene>
    <name evidence="2" type="ORF">KC19_VG174500</name>
</gene>
<dbReference type="Proteomes" id="UP000822688">
    <property type="component" value="Chromosome V"/>
</dbReference>
<evidence type="ECO:0000256" key="1">
    <source>
        <dbReference type="SAM" id="MobiDB-lite"/>
    </source>
</evidence>